<dbReference type="InterPro" id="IPR036770">
    <property type="entry name" value="Ankyrin_rpt-contain_sf"/>
</dbReference>
<dbReference type="PRINTS" id="PR01415">
    <property type="entry name" value="ANKYRIN"/>
</dbReference>
<dbReference type="SUPFAM" id="SSF48403">
    <property type="entry name" value="Ankyrin repeat"/>
    <property type="match status" value="1"/>
</dbReference>
<proteinExistence type="predicted"/>
<evidence type="ECO:0000256" key="1">
    <source>
        <dbReference type="ARBA" id="ARBA00022737"/>
    </source>
</evidence>
<name>A0A0F9RK64_9ZZZZ</name>
<dbReference type="PROSITE" id="PS50297">
    <property type="entry name" value="ANK_REP_REGION"/>
    <property type="match status" value="2"/>
</dbReference>
<dbReference type="InterPro" id="IPR002110">
    <property type="entry name" value="Ankyrin_rpt"/>
</dbReference>
<dbReference type="PANTHER" id="PTHR24173">
    <property type="entry name" value="ANKYRIN REPEAT CONTAINING"/>
    <property type="match status" value="1"/>
</dbReference>
<evidence type="ECO:0000256" key="2">
    <source>
        <dbReference type="ARBA" id="ARBA00023043"/>
    </source>
</evidence>
<dbReference type="Gene3D" id="1.25.40.20">
    <property type="entry name" value="Ankyrin repeat-containing domain"/>
    <property type="match status" value="1"/>
</dbReference>
<dbReference type="EMBL" id="LAZR01003503">
    <property type="protein sequence ID" value="KKN17623.1"/>
    <property type="molecule type" value="Genomic_DNA"/>
</dbReference>
<accession>A0A0F9RK64</accession>
<protein>
    <submittedName>
        <fullName evidence="3">Uncharacterized protein</fullName>
    </submittedName>
</protein>
<dbReference type="SMART" id="SM00248">
    <property type="entry name" value="ANK"/>
    <property type="match status" value="2"/>
</dbReference>
<dbReference type="PANTHER" id="PTHR24173:SF74">
    <property type="entry name" value="ANKYRIN REPEAT DOMAIN-CONTAINING PROTEIN 16"/>
    <property type="match status" value="1"/>
</dbReference>
<evidence type="ECO:0000313" key="3">
    <source>
        <dbReference type="EMBL" id="KKN17623.1"/>
    </source>
</evidence>
<reference evidence="3" key="1">
    <citation type="journal article" date="2015" name="Nature">
        <title>Complex archaea that bridge the gap between prokaryotes and eukaryotes.</title>
        <authorList>
            <person name="Spang A."/>
            <person name="Saw J.H."/>
            <person name="Jorgensen S.L."/>
            <person name="Zaremba-Niedzwiedzka K."/>
            <person name="Martijn J."/>
            <person name="Lind A.E."/>
            <person name="van Eijk R."/>
            <person name="Schleper C."/>
            <person name="Guy L."/>
            <person name="Ettema T.J."/>
        </authorList>
    </citation>
    <scope>NUCLEOTIDE SEQUENCE</scope>
</reference>
<sequence>MNEVFFDEIRNGSFKEVKAMLAKNPVLLDSKDARGSTPLIIATYYDEPEITDLFLQQGAKVDTKDSSGNTALMGVCFKGYTDIAEKLIKNGADINASNAMGATCLIYAVLLGCNKKLIKLTPH</sequence>
<keyword evidence="2" id="KW-0040">ANK repeat</keyword>
<organism evidence="3">
    <name type="scientific">marine sediment metagenome</name>
    <dbReference type="NCBI Taxonomy" id="412755"/>
    <lineage>
        <taxon>unclassified sequences</taxon>
        <taxon>metagenomes</taxon>
        <taxon>ecological metagenomes</taxon>
    </lineage>
</organism>
<dbReference type="PROSITE" id="PS50088">
    <property type="entry name" value="ANK_REPEAT"/>
    <property type="match status" value="2"/>
</dbReference>
<gene>
    <name evidence="3" type="ORF">LCGC14_0964020</name>
</gene>
<keyword evidence="1" id="KW-0677">Repeat</keyword>
<comment type="caution">
    <text evidence="3">The sequence shown here is derived from an EMBL/GenBank/DDBJ whole genome shotgun (WGS) entry which is preliminary data.</text>
</comment>
<dbReference type="AlphaFoldDB" id="A0A0F9RK64"/>
<dbReference type="Pfam" id="PF12796">
    <property type="entry name" value="Ank_2"/>
    <property type="match status" value="1"/>
</dbReference>